<accession>A0A6J7H2B7</accession>
<dbReference type="PANTHER" id="PTHR10192">
    <property type="entry name" value="MOLYBDOPTERIN BIOSYNTHESIS PROTEIN"/>
    <property type="match status" value="1"/>
</dbReference>
<dbReference type="GO" id="GO:0005829">
    <property type="term" value="C:cytosol"/>
    <property type="evidence" value="ECO:0007669"/>
    <property type="project" value="TreeGrafter"/>
</dbReference>
<dbReference type="Gene3D" id="2.170.190.11">
    <property type="entry name" value="Molybdopterin biosynthesis moea protein, domain 3"/>
    <property type="match status" value="1"/>
</dbReference>
<dbReference type="InterPro" id="IPR038987">
    <property type="entry name" value="MoeA-like"/>
</dbReference>
<gene>
    <name evidence="2" type="ORF">UFOPK3495_01709</name>
</gene>
<feature type="domain" description="MoaB/Mog" evidence="1">
    <location>
        <begin position="184"/>
        <end position="320"/>
    </location>
</feature>
<sequence>MSTYGLEGVLAWSQALHVAVTSGRTLPVTAARLDEAAGNILARDLLLLTDDPSADSAQFDGFAICGEGPWIAVEELHLQPGECRQLHAGEPLPGHTDAVIPAAGVEARQATDGTFIVIALDPLTGVIDETVRPALGEGIVKQAARAKVGATLVPAGRLVTPSVLALAAATGHDTVEIFRPPTVGTLVLGHSLLSQGLPRDGRIRDALGAAVAAFAGSQGARSNPPMRAPDTAKLLLEHIDDANVDVLITTGSTSPTPDNHVRQVMSDLGARWLIDGVASAPGTQMLLAKLPDGRMVVGLPGDPAAALAGLITIVAPLIRAMRGAPQIEPINAVLIDQAPPGDYEDDTRLIPVQLQKSGTNIVAKMLPSGIAHIAGWANADGIAVVAPNAGAPGSVVPVIYLN</sequence>
<evidence type="ECO:0000313" key="2">
    <source>
        <dbReference type="EMBL" id="CAB4913106.1"/>
    </source>
</evidence>
<evidence type="ECO:0000259" key="1">
    <source>
        <dbReference type="SMART" id="SM00852"/>
    </source>
</evidence>
<dbReference type="Pfam" id="PF00994">
    <property type="entry name" value="MoCF_biosynth"/>
    <property type="match status" value="1"/>
</dbReference>
<name>A0A6J7H2B7_9ZZZZ</name>
<dbReference type="InterPro" id="IPR036425">
    <property type="entry name" value="MoaB/Mog-like_dom_sf"/>
</dbReference>
<dbReference type="SMART" id="SM00852">
    <property type="entry name" value="MoCF_biosynth"/>
    <property type="match status" value="1"/>
</dbReference>
<dbReference type="PANTHER" id="PTHR10192:SF5">
    <property type="entry name" value="GEPHYRIN"/>
    <property type="match status" value="1"/>
</dbReference>
<reference evidence="2" key="1">
    <citation type="submission" date="2020-05" db="EMBL/GenBank/DDBJ databases">
        <authorList>
            <person name="Chiriac C."/>
            <person name="Salcher M."/>
            <person name="Ghai R."/>
            <person name="Kavagutti S V."/>
        </authorList>
    </citation>
    <scope>NUCLEOTIDE SEQUENCE</scope>
</reference>
<dbReference type="GO" id="GO:0006777">
    <property type="term" value="P:Mo-molybdopterin cofactor biosynthetic process"/>
    <property type="evidence" value="ECO:0007669"/>
    <property type="project" value="TreeGrafter"/>
</dbReference>
<dbReference type="InterPro" id="IPR005110">
    <property type="entry name" value="MoeA_linker/N"/>
</dbReference>
<dbReference type="GO" id="GO:0061599">
    <property type="term" value="F:molybdopterin molybdotransferase activity"/>
    <property type="evidence" value="ECO:0007669"/>
    <property type="project" value="TreeGrafter"/>
</dbReference>
<dbReference type="Gene3D" id="3.40.980.10">
    <property type="entry name" value="MoaB/Mog-like domain"/>
    <property type="match status" value="1"/>
</dbReference>
<proteinExistence type="predicted"/>
<dbReference type="AlphaFoldDB" id="A0A6J7H2B7"/>
<dbReference type="EMBL" id="CAFBMC010000150">
    <property type="protein sequence ID" value="CAB4913106.1"/>
    <property type="molecule type" value="Genomic_DNA"/>
</dbReference>
<organism evidence="2">
    <name type="scientific">freshwater metagenome</name>
    <dbReference type="NCBI Taxonomy" id="449393"/>
    <lineage>
        <taxon>unclassified sequences</taxon>
        <taxon>metagenomes</taxon>
        <taxon>ecological metagenomes</taxon>
    </lineage>
</organism>
<dbReference type="Pfam" id="PF03453">
    <property type="entry name" value="MoeA_N"/>
    <property type="match status" value="1"/>
</dbReference>
<protein>
    <submittedName>
        <fullName evidence="2">Unannotated protein</fullName>
    </submittedName>
</protein>
<dbReference type="Gene3D" id="3.90.105.10">
    <property type="entry name" value="Molybdopterin biosynthesis moea protein, domain 2"/>
    <property type="match status" value="1"/>
</dbReference>
<dbReference type="SUPFAM" id="SSF63882">
    <property type="entry name" value="MoeA N-terminal region -like"/>
    <property type="match status" value="1"/>
</dbReference>
<dbReference type="InterPro" id="IPR001453">
    <property type="entry name" value="MoaB/Mog_dom"/>
</dbReference>
<dbReference type="SUPFAM" id="SSF53218">
    <property type="entry name" value="Molybdenum cofactor biosynthesis proteins"/>
    <property type="match status" value="1"/>
</dbReference>
<dbReference type="InterPro" id="IPR036135">
    <property type="entry name" value="MoeA_linker/N_sf"/>
</dbReference>